<protein>
    <submittedName>
        <fullName evidence="2">F-box domain containing protein</fullName>
    </submittedName>
</protein>
<sequence length="354" mass="39390">MATAAMITITDLPTEIFFHMATMVKARDVCALGQSCRRLHESTGDAHLWRRLFARDFGRWYERGLAARPWPRTVPGGVGSWPEAALDLRQVANGGGRILPQCPLVAGLPAPLARAFAAGKDWPWLYRAHAAAVHAGASTKERGALRNYRRSVKIGDRVGHKTKGYRVKIIYDALDRIVSWREATHALSRRKGWAVTCSVAARGDMRTWTATHYGRPQGSSRSVKVSECIDGVAVIPMQHEERHGVMRCFFSNGDSSARLYDDGRLVKGVEFVCSPTCARSEYAGLRIDQCAWRLQRVGTPFGRMDVMVPDDESEHAMLFWRYVDEGLIGWHPAIRLAILDLLGTAPQLSRAAPI</sequence>
<dbReference type="GeneID" id="36843328"/>
<dbReference type="EMBL" id="MG011690">
    <property type="protein sequence ID" value="AVK76615.1"/>
    <property type="molecule type" value="Genomic_DNA"/>
</dbReference>
<dbReference type="Proteomes" id="UP000249287">
    <property type="component" value="Segment"/>
</dbReference>
<dbReference type="KEGG" id="vg:36843328"/>
<dbReference type="InterPro" id="IPR001810">
    <property type="entry name" value="F-box_dom"/>
</dbReference>
<proteinExistence type="predicted"/>
<gene>
    <name evidence="2" type="ORF">pneo_cds_1008</name>
</gene>
<feature type="domain" description="F-box" evidence="1">
    <location>
        <begin position="6"/>
        <end position="52"/>
    </location>
</feature>
<dbReference type="RefSeq" id="YP_009482618.1">
    <property type="nucleotide sequence ID" value="NC_037666.1"/>
</dbReference>
<dbReference type="PROSITE" id="PS50181">
    <property type="entry name" value="FBOX"/>
    <property type="match status" value="1"/>
</dbReference>
<reference evidence="2" key="1">
    <citation type="journal article" date="2018" name="Nat. Commun.">
        <title>Diversity and evolution of the emerging Pandoraviridae family.</title>
        <authorList>
            <person name="Legendre M."/>
            <person name="Fabre E."/>
            <person name="Poirot O."/>
            <person name="Jeudy S."/>
            <person name="Lartigue A."/>
            <person name="Alempic J.M."/>
            <person name="Beucher L."/>
            <person name="Philippe N."/>
            <person name="Bertaux L."/>
            <person name="Christo-Foroux E."/>
            <person name="Labadie K."/>
            <person name="Coute Y."/>
            <person name="Abergel C."/>
            <person name="Claverie J.M."/>
        </authorList>
    </citation>
    <scope>NUCLEOTIDE SEQUENCE [LARGE SCALE GENOMIC DNA]</scope>
    <source>
        <strain evidence="2">Neocaledonia</strain>
    </source>
</reference>
<name>A0A2U7UE30_9VIRU</name>
<dbReference type="Pfam" id="PF12937">
    <property type="entry name" value="F-box-like"/>
    <property type="match status" value="1"/>
</dbReference>
<evidence type="ECO:0000259" key="1">
    <source>
        <dbReference type="PROSITE" id="PS50181"/>
    </source>
</evidence>
<evidence type="ECO:0000313" key="2">
    <source>
        <dbReference type="EMBL" id="AVK76615.1"/>
    </source>
</evidence>
<organism evidence="2">
    <name type="scientific">Pandoravirus neocaledonia</name>
    <dbReference type="NCBI Taxonomy" id="2107708"/>
    <lineage>
        <taxon>Viruses</taxon>
        <taxon>Pandoravirus</taxon>
    </lineage>
</organism>
<dbReference type="Gene3D" id="1.20.1280.50">
    <property type="match status" value="1"/>
</dbReference>
<accession>A0A2U7UE30</accession>
<dbReference type="SUPFAM" id="SSF81383">
    <property type="entry name" value="F-box domain"/>
    <property type="match status" value="1"/>
</dbReference>
<dbReference type="InterPro" id="IPR036047">
    <property type="entry name" value="F-box-like_dom_sf"/>
</dbReference>